<dbReference type="PROSITE" id="PS51375">
    <property type="entry name" value="PPR"/>
    <property type="match status" value="1"/>
</dbReference>
<name>A0AA40E0N3_9PEZI</name>
<gene>
    <name evidence="2" type="ORF">B0H67DRAFT_485056</name>
</gene>
<proteinExistence type="predicted"/>
<evidence type="ECO:0000313" key="2">
    <source>
        <dbReference type="EMBL" id="KAK0720607.1"/>
    </source>
</evidence>
<protein>
    <recommendedName>
        <fullName evidence="4">Pentatricopeptide repeat-containing protein</fullName>
    </recommendedName>
</protein>
<evidence type="ECO:0008006" key="4">
    <source>
        <dbReference type="Google" id="ProtNLM"/>
    </source>
</evidence>
<keyword evidence="3" id="KW-1185">Reference proteome</keyword>
<feature type="repeat" description="PPR" evidence="1">
    <location>
        <begin position="313"/>
        <end position="347"/>
    </location>
</feature>
<dbReference type="AlphaFoldDB" id="A0AA40E0N3"/>
<comment type="caution">
    <text evidence="2">The sequence shown here is derived from an EMBL/GenBank/DDBJ whole genome shotgun (WGS) entry which is preliminary data.</text>
</comment>
<dbReference type="Proteomes" id="UP001172102">
    <property type="component" value="Unassembled WGS sequence"/>
</dbReference>
<dbReference type="InterPro" id="IPR011990">
    <property type="entry name" value="TPR-like_helical_dom_sf"/>
</dbReference>
<sequence length="555" mass="62564">MPSLPVGKPAPPISGLLDRLAGVPVRPHGPRESILVPPITEYPKRDETFHSIIKHQKALRRQTILRNPKYGKRRTVPPDWRWVLQFLIRSTPDYSPQKVTNTAVTVTMHSRLADMLDPARENSLWGITSQAGCAMTLAPVQDDEDPYVTISGSRTAVDSAITAIRNIDDLFIIAPAPHPGDTEADTSDITARASSPFTIHSSSLSRRLVVNVKAGRIPRPREWTVRTLEEYVTDLTTSRMRPGMAHELYTAADSHEDAVVRQLRDVFREPGIAAIVSPRALNMAVAFMARRSAFYRSARDLVNYIHQAGQPPDVDTFCILLEIATKGGDMREFQIIVRQMMRRGCRPPLRAWILFLRMVEAEEVKRYVLHYLHGKGLLNMPGAIGLVANEMAAADTYRAIQLGYDTETFVANQNALYGREWLTRDSGDKVLNVLGCYGKFDEAFDFLKVMWSGNSPLTRPGAVSLTIAITHCKMHGQFNTALKFLELFEKHNAPKPNAIVCHMLFMMAWRMHTPHILGVVWRYANRMGNTSHIMRSRAIRLLDKDEQVNILLGRF</sequence>
<reference evidence="2" key="1">
    <citation type="submission" date="2023-06" db="EMBL/GenBank/DDBJ databases">
        <title>Genome-scale phylogeny and comparative genomics of the fungal order Sordariales.</title>
        <authorList>
            <consortium name="Lawrence Berkeley National Laboratory"/>
            <person name="Hensen N."/>
            <person name="Bonometti L."/>
            <person name="Westerberg I."/>
            <person name="Brannstrom I.O."/>
            <person name="Guillou S."/>
            <person name="Cros-Aarteil S."/>
            <person name="Calhoun S."/>
            <person name="Haridas S."/>
            <person name="Kuo A."/>
            <person name="Mondo S."/>
            <person name="Pangilinan J."/>
            <person name="Riley R."/>
            <person name="Labutti K."/>
            <person name="Andreopoulos B."/>
            <person name="Lipzen A."/>
            <person name="Chen C."/>
            <person name="Yanf M."/>
            <person name="Daum C."/>
            <person name="Ng V."/>
            <person name="Clum A."/>
            <person name="Steindorff A."/>
            <person name="Ohm R."/>
            <person name="Martin F."/>
            <person name="Silar P."/>
            <person name="Natvig D."/>
            <person name="Lalanne C."/>
            <person name="Gautier V."/>
            <person name="Ament-Velasquez S.L."/>
            <person name="Kruys A."/>
            <person name="Hutchinson M.I."/>
            <person name="Powell A.J."/>
            <person name="Barry K."/>
            <person name="Miller A.N."/>
            <person name="Grigoriev I.V."/>
            <person name="Debuchy R."/>
            <person name="Gladieux P."/>
            <person name="Thoren M.H."/>
            <person name="Johannesson H."/>
        </authorList>
    </citation>
    <scope>NUCLEOTIDE SEQUENCE</scope>
    <source>
        <strain evidence="2">SMH4607-1</strain>
    </source>
</reference>
<dbReference type="InterPro" id="IPR002885">
    <property type="entry name" value="PPR_rpt"/>
</dbReference>
<feature type="non-terminal residue" evidence="2">
    <location>
        <position position="555"/>
    </location>
</feature>
<evidence type="ECO:0000256" key="1">
    <source>
        <dbReference type="PROSITE-ProRule" id="PRU00708"/>
    </source>
</evidence>
<evidence type="ECO:0000313" key="3">
    <source>
        <dbReference type="Proteomes" id="UP001172102"/>
    </source>
</evidence>
<dbReference type="EMBL" id="JAUKUA010000003">
    <property type="protein sequence ID" value="KAK0720607.1"/>
    <property type="molecule type" value="Genomic_DNA"/>
</dbReference>
<accession>A0AA40E0N3</accession>
<organism evidence="2 3">
    <name type="scientific">Lasiosphaeris hirsuta</name>
    <dbReference type="NCBI Taxonomy" id="260670"/>
    <lineage>
        <taxon>Eukaryota</taxon>
        <taxon>Fungi</taxon>
        <taxon>Dikarya</taxon>
        <taxon>Ascomycota</taxon>
        <taxon>Pezizomycotina</taxon>
        <taxon>Sordariomycetes</taxon>
        <taxon>Sordariomycetidae</taxon>
        <taxon>Sordariales</taxon>
        <taxon>Lasiosphaeriaceae</taxon>
        <taxon>Lasiosphaeris</taxon>
    </lineage>
</organism>
<dbReference type="Gene3D" id="1.25.40.10">
    <property type="entry name" value="Tetratricopeptide repeat domain"/>
    <property type="match status" value="1"/>
</dbReference>